<evidence type="ECO:0000313" key="4">
    <source>
        <dbReference type="EMBL" id="MBA4634155.1"/>
    </source>
</evidence>
<organism evidence="4">
    <name type="scientific">Opuntia streptacantha</name>
    <name type="common">Prickly pear cactus</name>
    <name type="synonym">Opuntia cardona</name>
    <dbReference type="NCBI Taxonomy" id="393608"/>
    <lineage>
        <taxon>Eukaryota</taxon>
        <taxon>Viridiplantae</taxon>
        <taxon>Streptophyta</taxon>
        <taxon>Embryophyta</taxon>
        <taxon>Tracheophyta</taxon>
        <taxon>Spermatophyta</taxon>
        <taxon>Magnoliopsida</taxon>
        <taxon>eudicotyledons</taxon>
        <taxon>Gunneridae</taxon>
        <taxon>Pentapetalae</taxon>
        <taxon>Caryophyllales</taxon>
        <taxon>Cactineae</taxon>
        <taxon>Cactaceae</taxon>
        <taxon>Opuntioideae</taxon>
        <taxon>Opuntia</taxon>
    </lineage>
</organism>
<keyword evidence="3" id="KW-0812">Transmembrane</keyword>
<dbReference type="PANTHER" id="PTHR31234">
    <property type="entry name" value="LATE EMBRYOGENESIS ABUNDANT (LEA) HYDROXYPROLINE-RICH GLYCOPROTEIN FAMILY"/>
    <property type="match status" value="1"/>
</dbReference>
<evidence type="ECO:0000256" key="2">
    <source>
        <dbReference type="ARBA" id="ARBA00023136"/>
    </source>
</evidence>
<dbReference type="AlphaFoldDB" id="A0A7C8Z5T6"/>
<accession>A0A7C8Z5T6</accession>
<reference evidence="4" key="2">
    <citation type="submission" date="2020-07" db="EMBL/GenBank/DDBJ databases">
        <authorList>
            <person name="Vera ALvarez R."/>
            <person name="Arias-Moreno D.M."/>
            <person name="Jimenez-Jacinto V."/>
            <person name="Jimenez-Bremont J.F."/>
            <person name="Swaminathan K."/>
            <person name="Moose S.P."/>
            <person name="Guerrero-Gonzalez M.L."/>
            <person name="Marino-Ramirez L."/>
            <person name="Landsman D."/>
            <person name="Rodriguez-Kessler M."/>
            <person name="Delgado-Sanchez P."/>
        </authorList>
    </citation>
    <scope>NUCLEOTIDE SEQUENCE</scope>
    <source>
        <tissue evidence="4">Cladode</tissue>
    </source>
</reference>
<dbReference type="InterPro" id="IPR044839">
    <property type="entry name" value="NDR1-like"/>
</dbReference>
<proteinExistence type="predicted"/>
<keyword evidence="3" id="KW-1133">Transmembrane helix</keyword>
<evidence type="ECO:0000256" key="3">
    <source>
        <dbReference type="SAM" id="Phobius"/>
    </source>
</evidence>
<dbReference type="EMBL" id="GISG01089616">
    <property type="protein sequence ID" value="MBA4634155.1"/>
    <property type="molecule type" value="Transcribed_RNA"/>
</dbReference>
<comment type="subcellular location">
    <subcellularLocation>
        <location evidence="1">Membrane</location>
    </subcellularLocation>
</comment>
<dbReference type="PANTHER" id="PTHR31234:SF66">
    <property type="entry name" value="LATE EMBRYOGENESIS ABUNDANT PROTEIN"/>
    <property type="match status" value="1"/>
</dbReference>
<sequence length="200" mass="23360">MTRHRTDRDRRTHPLIWCVAIICTLIAIIVIISGVVIFVGYLFFRPRMPTLSITYAHLYPFKYDQAGILYTHLTIVFRAENNNVRAEASFSEFEFELSFHGVKIARLLNHPFDMDKNSTRPVTYSVESDYIPLDPNQMVMVQQSLAQNRAEFRLTGHSRTWWRVGPIRSPKFWINLDCVLQFRIDDGSTTDSSHCIYKVK</sequence>
<dbReference type="GO" id="GO:0005886">
    <property type="term" value="C:plasma membrane"/>
    <property type="evidence" value="ECO:0007669"/>
    <property type="project" value="TreeGrafter"/>
</dbReference>
<keyword evidence="2 3" id="KW-0472">Membrane</keyword>
<protein>
    <recommendedName>
        <fullName evidence="5">Late embryogenesis abundant protein LEA-2 subgroup domain-containing protein</fullName>
    </recommendedName>
</protein>
<dbReference type="GO" id="GO:0098542">
    <property type="term" value="P:defense response to other organism"/>
    <property type="evidence" value="ECO:0007669"/>
    <property type="project" value="InterPro"/>
</dbReference>
<feature type="transmembrane region" description="Helical" evidence="3">
    <location>
        <begin position="15"/>
        <end position="44"/>
    </location>
</feature>
<name>A0A7C8Z5T6_OPUST</name>
<reference evidence="4" key="1">
    <citation type="journal article" date="2013" name="J. Plant Res.">
        <title>Effect of fungi and light on seed germination of three Opuntia species from semiarid lands of central Mexico.</title>
        <authorList>
            <person name="Delgado-Sanchez P."/>
            <person name="Jimenez-Bremont J.F."/>
            <person name="Guerrero-Gonzalez Mde L."/>
            <person name="Flores J."/>
        </authorList>
    </citation>
    <scope>NUCLEOTIDE SEQUENCE</scope>
    <source>
        <tissue evidence="4">Cladode</tissue>
    </source>
</reference>
<evidence type="ECO:0008006" key="5">
    <source>
        <dbReference type="Google" id="ProtNLM"/>
    </source>
</evidence>
<evidence type="ECO:0000256" key="1">
    <source>
        <dbReference type="ARBA" id="ARBA00004370"/>
    </source>
</evidence>